<keyword evidence="6" id="KW-0679">Respiratory chain</keyword>
<evidence type="ECO:0000256" key="4">
    <source>
        <dbReference type="ARBA" id="ARBA00018632"/>
    </source>
</evidence>
<proteinExistence type="inferred from homology"/>
<evidence type="ECO:0000256" key="17">
    <source>
        <dbReference type="SAM" id="Phobius"/>
    </source>
</evidence>
<evidence type="ECO:0000256" key="13">
    <source>
        <dbReference type="ARBA" id="ARBA00023136"/>
    </source>
</evidence>
<evidence type="ECO:0000256" key="15">
    <source>
        <dbReference type="ARBA" id="ARBA00031387"/>
    </source>
</evidence>
<reference evidence="18" key="1">
    <citation type="journal article" date="2023" name="Insect Mol. Biol.">
        <title>Genome sequencing provides insights into the evolution of gene families encoding plant cell wall-degrading enzymes in longhorned beetles.</title>
        <authorList>
            <person name="Shin N.R."/>
            <person name="Okamura Y."/>
            <person name="Kirsch R."/>
            <person name="Pauchet Y."/>
        </authorList>
    </citation>
    <scope>NUCLEOTIDE SEQUENCE</scope>
    <source>
        <strain evidence="18">RBIC_L_NR</strain>
    </source>
</reference>
<organism evidence="18 19">
    <name type="scientific">Rhamnusium bicolor</name>
    <dbReference type="NCBI Taxonomy" id="1586634"/>
    <lineage>
        <taxon>Eukaryota</taxon>
        <taxon>Metazoa</taxon>
        <taxon>Ecdysozoa</taxon>
        <taxon>Arthropoda</taxon>
        <taxon>Hexapoda</taxon>
        <taxon>Insecta</taxon>
        <taxon>Pterygota</taxon>
        <taxon>Neoptera</taxon>
        <taxon>Endopterygota</taxon>
        <taxon>Coleoptera</taxon>
        <taxon>Polyphaga</taxon>
        <taxon>Cucujiformia</taxon>
        <taxon>Chrysomeloidea</taxon>
        <taxon>Cerambycidae</taxon>
        <taxon>Lepturinae</taxon>
        <taxon>Rhagiini</taxon>
        <taxon>Rhamnusium</taxon>
    </lineage>
</organism>
<evidence type="ECO:0000256" key="11">
    <source>
        <dbReference type="ARBA" id="ARBA00022989"/>
    </source>
</evidence>
<dbReference type="AlphaFoldDB" id="A0AAV8X328"/>
<evidence type="ECO:0000256" key="6">
    <source>
        <dbReference type="ARBA" id="ARBA00022660"/>
    </source>
</evidence>
<comment type="similarity">
    <text evidence="3">Belongs to the complex I NDUFB11 subunit family.</text>
</comment>
<keyword evidence="10" id="KW-0249">Electron transport</keyword>
<accession>A0AAV8X328</accession>
<gene>
    <name evidence="18" type="ORF">NQ314_014491</name>
</gene>
<keyword evidence="11 17" id="KW-1133">Transmembrane helix</keyword>
<keyword evidence="8" id="KW-0999">Mitochondrion inner membrane</keyword>
<keyword evidence="9" id="KW-0809">Transit peptide</keyword>
<dbReference type="EMBL" id="JANEYF010003969">
    <property type="protein sequence ID" value="KAJ8932787.1"/>
    <property type="molecule type" value="Genomic_DNA"/>
</dbReference>
<keyword evidence="12" id="KW-0496">Mitochondrion</keyword>
<evidence type="ECO:0000256" key="7">
    <source>
        <dbReference type="ARBA" id="ARBA00022692"/>
    </source>
</evidence>
<evidence type="ECO:0000256" key="12">
    <source>
        <dbReference type="ARBA" id="ARBA00023128"/>
    </source>
</evidence>
<dbReference type="PANTHER" id="PTHR13327:SF0">
    <property type="entry name" value="NADH DEHYDROGENASE [UBIQUINONE] 1 BETA SUBCOMPLEX SUBUNIT 11, MITOCHONDRIAL"/>
    <property type="match status" value="1"/>
</dbReference>
<evidence type="ECO:0000256" key="14">
    <source>
        <dbReference type="ARBA" id="ARBA00030753"/>
    </source>
</evidence>
<evidence type="ECO:0000256" key="8">
    <source>
        <dbReference type="ARBA" id="ARBA00022792"/>
    </source>
</evidence>
<evidence type="ECO:0000256" key="10">
    <source>
        <dbReference type="ARBA" id="ARBA00022982"/>
    </source>
</evidence>
<evidence type="ECO:0000256" key="5">
    <source>
        <dbReference type="ARBA" id="ARBA00022448"/>
    </source>
</evidence>
<evidence type="ECO:0000256" key="9">
    <source>
        <dbReference type="ARBA" id="ARBA00022946"/>
    </source>
</evidence>
<evidence type="ECO:0000313" key="19">
    <source>
        <dbReference type="Proteomes" id="UP001162156"/>
    </source>
</evidence>
<comment type="subunit">
    <text evidence="16">Complex I is composed of 45 different subunits. Interacts with BCAP31.</text>
</comment>
<comment type="function">
    <text evidence="1">Accessory subunit of the mitochondrial membrane respiratory chain NADH dehydrogenase (Complex I), that is believed not to be involved in catalysis. Complex I functions in the transfer of electrons from NADH to the respiratory chain. The immediate electron acceptor for the enzyme is believed to be ubiquinone.</text>
</comment>
<keyword evidence="7 17" id="KW-0812">Transmembrane</keyword>
<comment type="caution">
    <text evidence="18">The sequence shown here is derived from an EMBL/GenBank/DDBJ whole genome shotgun (WGS) entry which is preliminary data.</text>
</comment>
<evidence type="ECO:0000256" key="1">
    <source>
        <dbReference type="ARBA" id="ARBA00003195"/>
    </source>
</evidence>
<evidence type="ECO:0000256" key="2">
    <source>
        <dbReference type="ARBA" id="ARBA00004434"/>
    </source>
</evidence>
<keyword evidence="5" id="KW-0813">Transport</keyword>
<comment type="subcellular location">
    <subcellularLocation>
        <location evidence="2">Mitochondrion inner membrane</location>
        <topology evidence="2">Single-pass membrane protein</topology>
    </subcellularLocation>
</comment>
<dbReference type="Pfam" id="PF10183">
    <property type="entry name" value="ESSS"/>
    <property type="match status" value="1"/>
</dbReference>
<evidence type="ECO:0000313" key="18">
    <source>
        <dbReference type="EMBL" id="KAJ8932787.1"/>
    </source>
</evidence>
<keyword evidence="13 17" id="KW-0472">Membrane</keyword>
<dbReference type="GO" id="GO:0005743">
    <property type="term" value="C:mitochondrial inner membrane"/>
    <property type="evidence" value="ECO:0007669"/>
    <property type="project" value="UniProtKB-SubCell"/>
</dbReference>
<feature type="transmembrane region" description="Helical" evidence="17">
    <location>
        <begin position="75"/>
        <end position="93"/>
    </location>
</feature>
<dbReference type="InterPro" id="IPR019329">
    <property type="entry name" value="NADH_UbQ_OxRdtase_ESSS_su"/>
</dbReference>
<dbReference type="PANTHER" id="PTHR13327">
    <property type="entry name" value="NADH-UBIQUINONE OXIDOREDUCTASE ESSS SUBUNIT, MITOCHONDRIAL PRECURSOR"/>
    <property type="match status" value="1"/>
</dbReference>
<name>A0AAV8X328_9CUCU</name>
<sequence length="108" mass="12237">MAGVISIQRSILKRFLPGINHRLVSTSKRNNETATIEECKTDVKSKTKEVVHKDWISYGFDYETKTGDRTAMHSIMFASVTLCLVVGGFYMAYLPDYALADWSQPRLS</sequence>
<protein>
    <recommendedName>
        <fullName evidence="4">NADH dehydrogenase [ubiquinone] 1 beta subcomplex subunit 11, mitochondrial</fullName>
    </recommendedName>
    <alternativeName>
        <fullName evidence="15">Complex I-ESSS</fullName>
    </alternativeName>
    <alternativeName>
        <fullName evidence="14">NADH-ubiquinone oxidoreductase ESSS subunit</fullName>
    </alternativeName>
</protein>
<evidence type="ECO:0000256" key="16">
    <source>
        <dbReference type="ARBA" id="ARBA00046528"/>
    </source>
</evidence>
<evidence type="ECO:0000256" key="3">
    <source>
        <dbReference type="ARBA" id="ARBA00008915"/>
    </source>
</evidence>
<keyword evidence="19" id="KW-1185">Reference proteome</keyword>
<dbReference type="Proteomes" id="UP001162156">
    <property type="component" value="Unassembled WGS sequence"/>
</dbReference>